<gene>
    <name evidence="1" type="ORF">E2C01_080189</name>
</gene>
<dbReference type="Proteomes" id="UP000324222">
    <property type="component" value="Unassembled WGS sequence"/>
</dbReference>
<sequence>MTPVLLHASVPTSHSLLPFLLSRPPSSLPSPTHYQCDYTPRSARSQITQVDLIIAAASLSSTCGEL</sequence>
<dbReference type="EMBL" id="VSRR010068402">
    <property type="protein sequence ID" value="MPC85417.1"/>
    <property type="molecule type" value="Genomic_DNA"/>
</dbReference>
<name>A0A5B7IVC3_PORTR</name>
<proteinExistence type="predicted"/>
<keyword evidence="2" id="KW-1185">Reference proteome</keyword>
<evidence type="ECO:0000313" key="2">
    <source>
        <dbReference type="Proteomes" id="UP000324222"/>
    </source>
</evidence>
<comment type="caution">
    <text evidence="1">The sequence shown here is derived from an EMBL/GenBank/DDBJ whole genome shotgun (WGS) entry which is preliminary data.</text>
</comment>
<accession>A0A5B7IVC3</accession>
<reference evidence="1 2" key="1">
    <citation type="submission" date="2019-05" db="EMBL/GenBank/DDBJ databases">
        <title>Another draft genome of Portunus trituberculatus and its Hox gene families provides insights of decapod evolution.</title>
        <authorList>
            <person name="Jeong J.-H."/>
            <person name="Song I."/>
            <person name="Kim S."/>
            <person name="Choi T."/>
            <person name="Kim D."/>
            <person name="Ryu S."/>
            <person name="Kim W."/>
        </authorList>
    </citation>
    <scope>NUCLEOTIDE SEQUENCE [LARGE SCALE GENOMIC DNA]</scope>
    <source>
        <tissue evidence="1">Muscle</tissue>
    </source>
</reference>
<dbReference type="AlphaFoldDB" id="A0A5B7IVC3"/>
<organism evidence="1 2">
    <name type="scientific">Portunus trituberculatus</name>
    <name type="common">Swimming crab</name>
    <name type="synonym">Neptunus trituberculatus</name>
    <dbReference type="NCBI Taxonomy" id="210409"/>
    <lineage>
        <taxon>Eukaryota</taxon>
        <taxon>Metazoa</taxon>
        <taxon>Ecdysozoa</taxon>
        <taxon>Arthropoda</taxon>
        <taxon>Crustacea</taxon>
        <taxon>Multicrustacea</taxon>
        <taxon>Malacostraca</taxon>
        <taxon>Eumalacostraca</taxon>
        <taxon>Eucarida</taxon>
        <taxon>Decapoda</taxon>
        <taxon>Pleocyemata</taxon>
        <taxon>Brachyura</taxon>
        <taxon>Eubrachyura</taxon>
        <taxon>Portunoidea</taxon>
        <taxon>Portunidae</taxon>
        <taxon>Portuninae</taxon>
        <taxon>Portunus</taxon>
    </lineage>
</organism>
<protein>
    <submittedName>
        <fullName evidence="1">Uncharacterized protein</fullName>
    </submittedName>
</protein>
<evidence type="ECO:0000313" key="1">
    <source>
        <dbReference type="EMBL" id="MPC85417.1"/>
    </source>
</evidence>